<evidence type="ECO:0000256" key="7">
    <source>
        <dbReference type="SAM" id="MobiDB-lite"/>
    </source>
</evidence>
<proteinExistence type="inferred from homology"/>
<evidence type="ECO:0000256" key="4">
    <source>
        <dbReference type="ARBA" id="ARBA00022989"/>
    </source>
</evidence>
<keyword evidence="3 6" id="KW-0812">Transmembrane</keyword>
<dbReference type="InterPro" id="IPR037185">
    <property type="entry name" value="EmrE-like"/>
</dbReference>
<feature type="transmembrane region" description="Helical" evidence="6">
    <location>
        <begin position="128"/>
        <end position="150"/>
    </location>
</feature>
<feature type="transmembrane region" description="Helical" evidence="6">
    <location>
        <begin position="170"/>
        <end position="192"/>
    </location>
</feature>
<keyword evidence="5 6" id="KW-0472">Membrane</keyword>
<evidence type="ECO:0000256" key="5">
    <source>
        <dbReference type="ARBA" id="ARBA00023136"/>
    </source>
</evidence>
<dbReference type="GO" id="GO:0022857">
    <property type="term" value="F:transmembrane transporter activity"/>
    <property type="evidence" value="ECO:0007669"/>
    <property type="project" value="InterPro"/>
</dbReference>
<name>A0AA88UBH1_9ASTE</name>
<evidence type="ECO:0000313" key="10">
    <source>
        <dbReference type="Proteomes" id="UP001187471"/>
    </source>
</evidence>
<feature type="transmembrane region" description="Helical" evidence="6">
    <location>
        <begin position="264"/>
        <end position="285"/>
    </location>
</feature>
<evidence type="ECO:0000256" key="6">
    <source>
        <dbReference type="RuleBase" id="RU363077"/>
    </source>
</evidence>
<dbReference type="PANTHER" id="PTHR31218">
    <property type="entry name" value="WAT1-RELATED PROTEIN"/>
    <property type="match status" value="1"/>
</dbReference>
<dbReference type="InterPro" id="IPR000620">
    <property type="entry name" value="EamA_dom"/>
</dbReference>
<feature type="transmembrane region" description="Helical" evidence="6">
    <location>
        <begin position="232"/>
        <end position="252"/>
    </location>
</feature>
<gene>
    <name evidence="9" type="ORF">RJ640_009254</name>
</gene>
<comment type="subcellular location">
    <subcellularLocation>
        <location evidence="1 6">Membrane</location>
        <topology evidence="1 6">Multi-pass membrane protein</topology>
    </subcellularLocation>
</comment>
<dbReference type="Proteomes" id="UP001187471">
    <property type="component" value="Unassembled WGS sequence"/>
</dbReference>
<evidence type="ECO:0000259" key="8">
    <source>
        <dbReference type="Pfam" id="PF00892"/>
    </source>
</evidence>
<accession>A0AA88UBH1</accession>
<evidence type="ECO:0000256" key="3">
    <source>
        <dbReference type="ARBA" id="ARBA00022692"/>
    </source>
</evidence>
<dbReference type="InterPro" id="IPR030184">
    <property type="entry name" value="WAT1-related"/>
</dbReference>
<protein>
    <recommendedName>
        <fullName evidence="6">WAT1-related protein</fullName>
    </recommendedName>
</protein>
<keyword evidence="10" id="KW-1185">Reference proteome</keyword>
<dbReference type="EMBL" id="JAVXUO010001898">
    <property type="protein sequence ID" value="KAK2978090.1"/>
    <property type="molecule type" value="Genomic_DNA"/>
</dbReference>
<feature type="domain" description="EamA" evidence="8">
    <location>
        <begin position="19"/>
        <end position="137"/>
    </location>
</feature>
<organism evidence="9 10">
    <name type="scientific">Escallonia rubra</name>
    <dbReference type="NCBI Taxonomy" id="112253"/>
    <lineage>
        <taxon>Eukaryota</taxon>
        <taxon>Viridiplantae</taxon>
        <taxon>Streptophyta</taxon>
        <taxon>Embryophyta</taxon>
        <taxon>Tracheophyta</taxon>
        <taxon>Spermatophyta</taxon>
        <taxon>Magnoliopsida</taxon>
        <taxon>eudicotyledons</taxon>
        <taxon>Gunneridae</taxon>
        <taxon>Pentapetalae</taxon>
        <taxon>asterids</taxon>
        <taxon>campanulids</taxon>
        <taxon>Escalloniales</taxon>
        <taxon>Escalloniaceae</taxon>
        <taxon>Escallonia</taxon>
    </lineage>
</organism>
<feature type="transmembrane region" description="Helical" evidence="6">
    <location>
        <begin position="86"/>
        <end position="108"/>
    </location>
</feature>
<comment type="similarity">
    <text evidence="2 6">Belongs to the drug/metabolite transporter (DMT) superfamily. Plant drug/metabolite exporter (P-DME) (TC 2.A.7.4) family.</text>
</comment>
<sequence length="354" mass="37936">MISTLAALAAPYGAYKVGFAGFSIIAKSALNQGMSHYTLSVYRNAIAAVVFAPCAIVLERFAGLSICTCRPVIDQNLYYAGMKYTTSTFATAMTNIIPAITFCMAWILRLEKVNIKELRSQGKIVGTLVTVGGAMIMTLIKGPTIALPWTKPKEISNHHSTSNPQDPIKGALMIAAGCFCWAIFVVLQAITLKSYPAELSLAALICMMGALQGIVLTLLAEKGNTAIWSIHWDIKLLAAAYSGIICSGASYYVSGLLMKEKGPVFFTAFNPLCMIIVAIMATFILAEQMDLGRVLGAIVIVLGLYLVIWGKAKDQTLSDSGRDLQGAPVDHSQTTTIKDSGHALTEDDNHLAIS</sequence>
<evidence type="ECO:0000313" key="9">
    <source>
        <dbReference type="EMBL" id="KAK2978090.1"/>
    </source>
</evidence>
<evidence type="ECO:0000256" key="2">
    <source>
        <dbReference type="ARBA" id="ARBA00007635"/>
    </source>
</evidence>
<feature type="transmembrane region" description="Helical" evidence="6">
    <location>
        <begin position="199"/>
        <end position="220"/>
    </location>
</feature>
<dbReference type="GO" id="GO:0016020">
    <property type="term" value="C:membrane"/>
    <property type="evidence" value="ECO:0007669"/>
    <property type="project" value="UniProtKB-SubCell"/>
</dbReference>
<feature type="transmembrane region" description="Helical" evidence="6">
    <location>
        <begin position="12"/>
        <end position="30"/>
    </location>
</feature>
<feature type="transmembrane region" description="Helical" evidence="6">
    <location>
        <begin position="291"/>
        <end position="310"/>
    </location>
</feature>
<dbReference type="SUPFAM" id="SSF103481">
    <property type="entry name" value="Multidrug resistance efflux transporter EmrE"/>
    <property type="match status" value="2"/>
</dbReference>
<evidence type="ECO:0000256" key="1">
    <source>
        <dbReference type="ARBA" id="ARBA00004141"/>
    </source>
</evidence>
<keyword evidence="4 6" id="KW-1133">Transmembrane helix</keyword>
<feature type="region of interest" description="Disordered" evidence="7">
    <location>
        <begin position="320"/>
        <end position="339"/>
    </location>
</feature>
<feature type="domain" description="EamA" evidence="8">
    <location>
        <begin position="169"/>
        <end position="308"/>
    </location>
</feature>
<dbReference type="Pfam" id="PF00892">
    <property type="entry name" value="EamA"/>
    <property type="match status" value="2"/>
</dbReference>
<dbReference type="AlphaFoldDB" id="A0AA88UBH1"/>
<comment type="caution">
    <text evidence="9">The sequence shown here is derived from an EMBL/GenBank/DDBJ whole genome shotgun (WGS) entry which is preliminary data.</text>
</comment>
<reference evidence="9" key="1">
    <citation type="submission" date="2022-12" db="EMBL/GenBank/DDBJ databases">
        <title>Draft genome assemblies for two species of Escallonia (Escalloniales).</title>
        <authorList>
            <person name="Chanderbali A."/>
            <person name="Dervinis C."/>
            <person name="Anghel I."/>
            <person name="Soltis D."/>
            <person name="Soltis P."/>
            <person name="Zapata F."/>
        </authorList>
    </citation>
    <scope>NUCLEOTIDE SEQUENCE</scope>
    <source>
        <strain evidence="9">UCBG92.1500</strain>
        <tissue evidence="9">Leaf</tissue>
    </source>
</reference>
<feature type="transmembrane region" description="Helical" evidence="6">
    <location>
        <begin position="42"/>
        <end position="66"/>
    </location>
</feature>